<dbReference type="EMBL" id="CAKLBY020000226">
    <property type="protein sequence ID" value="CAK7936907.1"/>
    <property type="molecule type" value="Genomic_DNA"/>
</dbReference>
<dbReference type="Pfam" id="PF00089">
    <property type="entry name" value="Trypsin"/>
    <property type="match status" value="1"/>
</dbReference>
<evidence type="ECO:0000313" key="9">
    <source>
        <dbReference type="EMBL" id="CAK7936907.1"/>
    </source>
</evidence>
<dbReference type="PROSITE" id="PS50240">
    <property type="entry name" value="TRYPSIN_DOM"/>
    <property type="match status" value="1"/>
</dbReference>
<dbReference type="InterPro" id="IPR050430">
    <property type="entry name" value="Peptidase_S1"/>
</dbReference>
<dbReference type="GO" id="GO:0005576">
    <property type="term" value="C:extracellular region"/>
    <property type="evidence" value="ECO:0007669"/>
    <property type="project" value="UniProtKB-SubCell"/>
</dbReference>
<keyword evidence="6" id="KW-1015">Disulfide bond</keyword>
<comment type="caution">
    <text evidence="9">The sequence shown here is derived from an EMBL/GenBank/DDBJ whole genome shotgun (WGS) entry which is preliminary data.</text>
</comment>
<dbReference type="GO" id="GO:0006508">
    <property type="term" value="P:proteolysis"/>
    <property type="evidence" value="ECO:0007669"/>
    <property type="project" value="InterPro"/>
</dbReference>
<evidence type="ECO:0000256" key="5">
    <source>
        <dbReference type="ARBA" id="ARBA00023026"/>
    </source>
</evidence>
<dbReference type="Proteomes" id="UP001162060">
    <property type="component" value="Unassembled WGS sequence"/>
</dbReference>
<dbReference type="InterPro" id="IPR001254">
    <property type="entry name" value="Trypsin_dom"/>
</dbReference>
<keyword evidence="3" id="KW-0964">Secreted</keyword>
<dbReference type="PRINTS" id="PR00722">
    <property type="entry name" value="CHYMOTRYPSIN"/>
</dbReference>
<dbReference type="SUPFAM" id="SSF50494">
    <property type="entry name" value="Trypsin-like serine proteases"/>
    <property type="match status" value="1"/>
</dbReference>
<dbReference type="GO" id="GO:0004252">
    <property type="term" value="F:serine-type endopeptidase activity"/>
    <property type="evidence" value="ECO:0007669"/>
    <property type="project" value="InterPro"/>
</dbReference>
<name>A0AAV1UTH1_9STRA</name>
<evidence type="ECO:0000256" key="1">
    <source>
        <dbReference type="ARBA" id="ARBA00004613"/>
    </source>
</evidence>
<evidence type="ECO:0000256" key="7">
    <source>
        <dbReference type="ARBA" id="ARBA00023180"/>
    </source>
</evidence>
<dbReference type="PANTHER" id="PTHR24276">
    <property type="entry name" value="POLYSERASE-RELATED"/>
    <property type="match status" value="1"/>
</dbReference>
<evidence type="ECO:0000256" key="2">
    <source>
        <dbReference type="ARBA" id="ARBA00007664"/>
    </source>
</evidence>
<comment type="subcellular location">
    <subcellularLocation>
        <location evidence="1">Secreted</location>
    </subcellularLocation>
</comment>
<dbReference type="InterPro" id="IPR043504">
    <property type="entry name" value="Peptidase_S1_PA_chymotrypsin"/>
</dbReference>
<dbReference type="CDD" id="cd00190">
    <property type="entry name" value="Tryp_SPc"/>
    <property type="match status" value="1"/>
</dbReference>
<gene>
    <name evidence="9" type="ORF">PM001_LOCUS22057</name>
</gene>
<organism evidence="9 10">
    <name type="scientific">Peronospora matthiolae</name>
    <dbReference type="NCBI Taxonomy" id="2874970"/>
    <lineage>
        <taxon>Eukaryota</taxon>
        <taxon>Sar</taxon>
        <taxon>Stramenopiles</taxon>
        <taxon>Oomycota</taxon>
        <taxon>Peronosporomycetes</taxon>
        <taxon>Peronosporales</taxon>
        <taxon>Peronosporaceae</taxon>
        <taxon>Peronospora</taxon>
    </lineage>
</organism>
<reference evidence="9" key="1">
    <citation type="submission" date="2024-01" db="EMBL/GenBank/DDBJ databases">
        <authorList>
            <person name="Webb A."/>
        </authorList>
    </citation>
    <scope>NUCLEOTIDE SEQUENCE</scope>
    <source>
        <strain evidence="9">Pm1</strain>
    </source>
</reference>
<feature type="domain" description="Peptidase S1" evidence="8">
    <location>
        <begin position="87"/>
        <end position="325"/>
    </location>
</feature>
<dbReference type="Gene3D" id="2.40.10.10">
    <property type="entry name" value="Trypsin-like serine proteases"/>
    <property type="match status" value="1"/>
</dbReference>
<evidence type="ECO:0000256" key="4">
    <source>
        <dbReference type="ARBA" id="ARBA00022729"/>
    </source>
</evidence>
<dbReference type="InterPro" id="IPR009003">
    <property type="entry name" value="Peptidase_S1_PA"/>
</dbReference>
<comment type="similarity">
    <text evidence="2">Belongs to the peptidase S1 family.</text>
</comment>
<evidence type="ECO:0000313" key="10">
    <source>
        <dbReference type="Proteomes" id="UP001162060"/>
    </source>
</evidence>
<dbReference type="PANTHER" id="PTHR24276:SF98">
    <property type="entry name" value="FI18310P1-RELATED"/>
    <property type="match status" value="1"/>
</dbReference>
<dbReference type="InterPro" id="IPR001314">
    <property type="entry name" value="Peptidase_S1A"/>
</dbReference>
<protein>
    <recommendedName>
        <fullName evidence="8">Peptidase S1 domain-containing protein</fullName>
    </recommendedName>
</protein>
<evidence type="ECO:0000259" key="8">
    <source>
        <dbReference type="PROSITE" id="PS50240"/>
    </source>
</evidence>
<keyword evidence="4" id="KW-0732">Signal</keyword>
<proteinExistence type="inferred from homology"/>
<accession>A0AAV1UTH1</accession>
<keyword evidence="5" id="KW-0843">Virulence</keyword>
<dbReference type="AlphaFoldDB" id="A0AAV1UTH1"/>
<keyword evidence="7" id="KW-0325">Glycoprotein</keyword>
<sequence length="330" mass="35202">MKTCFTSGFFLARYSGRTSWHPMAMARVLYRLDPSPLSNSHTPSPHAPTETTRTMKYAPAFIAGIAALAVTVLTTTTFADAVERKLVLGGSAVPRGRKSYYAGLRNTMEGRNFCGGALISPKHVLTAANCVESDIRWVSIGSHYNNGSEDGEQILVAAVIIHPNYTEPHKFSNDYAILELAVASSIKPAKLAKADDSDFKVGAIVNVVGTGLLSEGVGAVDAHELQRVDMTLITNQECDADGRTATDMSMVCVAGQISKGWCDGDSGGPIFIESSDDDDSGDVVIGLASWRSDGGAVHGCGRGKSLPMINARVSHVREWIEAIRTTSCFV</sequence>
<dbReference type="SMART" id="SM00020">
    <property type="entry name" value="Tryp_SPc"/>
    <property type="match status" value="1"/>
</dbReference>
<evidence type="ECO:0000256" key="3">
    <source>
        <dbReference type="ARBA" id="ARBA00022525"/>
    </source>
</evidence>
<evidence type="ECO:0000256" key="6">
    <source>
        <dbReference type="ARBA" id="ARBA00023157"/>
    </source>
</evidence>